<reference evidence="3" key="3">
    <citation type="journal article" date="2022" name="BMC Genomics">
        <title>Comparative genome analysis of mycobacteria focusing on tRNA and non-coding RNA.</title>
        <authorList>
            <person name="Behra P.R.K."/>
            <person name="Pettersson B.M.F."/>
            <person name="Ramesh M."/>
            <person name="Das S."/>
            <person name="Dasgupta S."/>
            <person name="Kirsebom L.A."/>
        </authorList>
    </citation>
    <scope>NUCLEOTIDE SEQUENCE</scope>
    <source>
        <strain evidence="3">DSM 44203</strain>
    </source>
</reference>
<keyword evidence="4" id="KW-1185">Reference proteome</keyword>
<evidence type="ECO:0000313" key="3">
    <source>
        <dbReference type="EMBL" id="MCV7023669.1"/>
    </source>
</evidence>
<name>A0AAW5SHG7_MYCNV</name>
<dbReference type="AlphaFoldDB" id="A0AAW5SHG7"/>
<accession>A0AAW5SHG7</accession>
<evidence type="ECO:0000313" key="2">
    <source>
        <dbReference type="EMBL" id="GAT07685.1"/>
    </source>
</evidence>
<feature type="transmembrane region" description="Helical" evidence="1">
    <location>
        <begin position="6"/>
        <end position="23"/>
    </location>
</feature>
<dbReference type="Proteomes" id="UP000069773">
    <property type="component" value="Unassembled WGS sequence"/>
</dbReference>
<dbReference type="RefSeq" id="WP_131808512.1">
    <property type="nucleotide sequence ID" value="NZ_BCTA01000013.1"/>
</dbReference>
<reference evidence="2 4" key="1">
    <citation type="journal article" date="2016" name="Genome Announc.">
        <title>Draft Genome Sequences of Five Rapidly Growing Mycobacterium Species, M. thermoresistibile, M. fortuitum subsp. acetamidolyticum, M. canariasense, M. brisbanense, and M. novocastrense.</title>
        <authorList>
            <person name="Katahira K."/>
            <person name="Ogura Y."/>
            <person name="Gotoh Y."/>
            <person name="Hayashi T."/>
        </authorList>
    </citation>
    <scope>NUCLEOTIDE SEQUENCE [LARGE SCALE GENOMIC DNA]</scope>
    <source>
        <strain evidence="2 4">JCM18114</strain>
    </source>
</reference>
<keyword evidence="1" id="KW-0472">Membrane</keyword>
<dbReference type="Proteomes" id="UP001207528">
    <property type="component" value="Unassembled WGS sequence"/>
</dbReference>
<keyword evidence="1" id="KW-1133">Transmembrane helix</keyword>
<protein>
    <submittedName>
        <fullName evidence="3">Uncharacterized protein</fullName>
    </submittedName>
</protein>
<evidence type="ECO:0000313" key="5">
    <source>
        <dbReference type="Proteomes" id="UP001207528"/>
    </source>
</evidence>
<comment type="caution">
    <text evidence="3">The sequence shown here is derived from an EMBL/GenBank/DDBJ whole genome shotgun (WGS) entry which is preliminary data.</text>
</comment>
<proteinExistence type="predicted"/>
<dbReference type="EMBL" id="JACKTI010000029">
    <property type="protein sequence ID" value="MCV7023669.1"/>
    <property type="molecule type" value="Genomic_DNA"/>
</dbReference>
<evidence type="ECO:0000313" key="4">
    <source>
        <dbReference type="Proteomes" id="UP000069773"/>
    </source>
</evidence>
<evidence type="ECO:0000256" key="1">
    <source>
        <dbReference type="SAM" id="Phobius"/>
    </source>
</evidence>
<keyword evidence="1" id="KW-0812">Transmembrane</keyword>
<dbReference type="EMBL" id="BCTA01000013">
    <property type="protein sequence ID" value="GAT07685.1"/>
    <property type="molecule type" value="Genomic_DNA"/>
</dbReference>
<sequence>MTGSIIGIVTAVIVVVFLAKLALRRAGRTKVVFNVTFPSFPPPQAIPPYVPPAQIMPPYSPQGAIPLEANDEPARSEAQVFDDIVRDFYRR</sequence>
<gene>
    <name evidence="3" type="ORF">H7I77_09955</name>
    <name evidence="2" type="ORF">RMCN_0818</name>
</gene>
<organism evidence="3 5">
    <name type="scientific">Mycolicibacterium novocastrense</name>
    <name type="common">Mycobacterium novocastrense</name>
    <dbReference type="NCBI Taxonomy" id="59813"/>
    <lineage>
        <taxon>Bacteria</taxon>
        <taxon>Bacillati</taxon>
        <taxon>Actinomycetota</taxon>
        <taxon>Actinomycetes</taxon>
        <taxon>Mycobacteriales</taxon>
        <taxon>Mycobacteriaceae</taxon>
        <taxon>Mycolicibacterium</taxon>
    </lineage>
</organism>
<reference evidence="3" key="2">
    <citation type="submission" date="2020-07" db="EMBL/GenBank/DDBJ databases">
        <authorList>
            <person name="Pettersson B.M.F."/>
            <person name="Behra P.R.K."/>
            <person name="Ramesh M."/>
            <person name="Das S."/>
            <person name="Dasgupta S."/>
            <person name="Kirsebom L.A."/>
        </authorList>
    </citation>
    <scope>NUCLEOTIDE SEQUENCE</scope>
    <source>
        <strain evidence="3">DSM 44203</strain>
    </source>
</reference>